<dbReference type="Pfam" id="PF07004">
    <property type="entry name" value="SHIPPO-rpt"/>
    <property type="match status" value="4"/>
</dbReference>
<evidence type="ECO:0000313" key="2">
    <source>
        <dbReference type="Proteomes" id="UP000000600"/>
    </source>
</evidence>
<evidence type="ECO:0000313" key="1">
    <source>
        <dbReference type="EMBL" id="CAK61259.1"/>
    </source>
</evidence>
<dbReference type="InterPro" id="IPR010736">
    <property type="entry name" value="SHIPPO-rpt"/>
</dbReference>
<organism evidence="1 2">
    <name type="scientific">Paramecium tetraurelia</name>
    <dbReference type="NCBI Taxonomy" id="5888"/>
    <lineage>
        <taxon>Eukaryota</taxon>
        <taxon>Sar</taxon>
        <taxon>Alveolata</taxon>
        <taxon>Ciliophora</taxon>
        <taxon>Intramacronucleata</taxon>
        <taxon>Oligohymenophorea</taxon>
        <taxon>Peniculida</taxon>
        <taxon>Parameciidae</taxon>
        <taxon>Paramecium</taxon>
    </lineage>
</organism>
<sequence length="313" mass="34977">MSITVSTCQQICGSPLNQSTAKNLWTFSKSDRFGSLANPVNCGKAFYDLPTQIDKRSAGIGKGTKTDFTKVAFTTPSPQQYNITSDVDVNQKKGKGNKFGMSREKMASTGILGNLNSKTPAPGTYDLGSTLSDVRYTMRQRPKTNFMVLTGKEIPGPGTYESLPAVNPVGKYPISKYNNSCATLFNPKNSRRFVKDFSTNLYAPGPGTYPVDKTGIQKDGHYFISKFHSSTMLGVFQRNPEEQDQSAKLEHQPQAVIGCHPNSGITNQETKPIEVQETWEKPNLNNDYHIKYENIRFDLSTQIIFRNDFYYIR</sequence>
<dbReference type="GeneID" id="5014441"/>
<accession>A0BRU2</accession>
<dbReference type="EMBL" id="CT868012">
    <property type="protein sequence ID" value="CAK61259.1"/>
    <property type="molecule type" value="Genomic_DNA"/>
</dbReference>
<name>A0BRU2_PARTE</name>
<reference evidence="1 2" key="1">
    <citation type="journal article" date="2006" name="Nature">
        <title>Global trends of whole-genome duplications revealed by the ciliate Paramecium tetraurelia.</title>
        <authorList>
            <consortium name="Genoscope"/>
            <person name="Aury J.-M."/>
            <person name="Jaillon O."/>
            <person name="Duret L."/>
            <person name="Noel B."/>
            <person name="Jubin C."/>
            <person name="Porcel B.M."/>
            <person name="Segurens B."/>
            <person name="Daubin V."/>
            <person name="Anthouard V."/>
            <person name="Aiach N."/>
            <person name="Arnaiz O."/>
            <person name="Billaut A."/>
            <person name="Beisson J."/>
            <person name="Blanc I."/>
            <person name="Bouhouche K."/>
            <person name="Camara F."/>
            <person name="Duharcourt S."/>
            <person name="Guigo R."/>
            <person name="Gogendeau D."/>
            <person name="Katinka M."/>
            <person name="Keller A.-M."/>
            <person name="Kissmehl R."/>
            <person name="Klotz C."/>
            <person name="Koll F."/>
            <person name="Le Moue A."/>
            <person name="Lepere C."/>
            <person name="Malinsky S."/>
            <person name="Nowacki M."/>
            <person name="Nowak J.K."/>
            <person name="Plattner H."/>
            <person name="Poulain J."/>
            <person name="Ruiz F."/>
            <person name="Serrano V."/>
            <person name="Zagulski M."/>
            <person name="Dessen P."/>
            <person name="Betermier M."/>
            <person name="Weissenbach J."/>
            <person name="Scarpelli C."/>
            <person name="Schachter V."/>
            <person name="Sperling L."/>
            <person name="Meyer E."/>
            <person name="Cohen J."/>
            <person name="Wincker P."/>
        </authorList>
    </citation>
    <scope>NUCLEOTIDE SEQUENCE [LARGE SCALE GENOMIC DNA]</scope>
    <source>
        <strain evidence="1 2">Stock d4-2</strain>
    </source>
</reference>
<dbReference type="eggNOG" id="ENOG502SKZR">
    <property type="taxonomic scope" value="Eukaryota"/>
</dbReference>
<dbReference type="InParanoid" id="A0BRU2"/>
<proteinExistence type="predicted"/>
<dbReference type="OMA" id="NNDYHIK"/>
<gene>
    <name evidence="1" type="ORF">GSPATT00031490001</name>
</gene>
<keyword evidence="2" id="KW-1185">Reference proteome</keyword>
<dbReference type="AlphaFoldDB" id="A0BRU2"/>
<dbReference type="RefSeq" id="XP_001428657.1">
    <property type="nucleotide sequence ID" value="XM_001428620.1"/>
</dbReference>
<protein>
    <submittedName>
        <fullName evidence="1">Uncharacterized protein</fullName>
    </submittedName>
</protein>
<dbReference type="HOGENOM" id="CLU_071740_0_0_1"/>
<dbReference type="KEGG" id="ptm:GSPATT00031490001"/>
<dbReference type="OrthoDB" id="308476at2759"/>
<dbReference type="Proteomes" id="UP000000600">
    <property type="component" value="Unassembled WGS sequence"/>
</dbReference>